<evidence type="ECO:0000259" key="1">
    <source>
        <dbReference type="PROSITE" id="PS51186"/>
    </source>
</evidence>
<dbReference type="InterPro" id="IPR016181">
    <property type="entry name" value="Acyl_CoA_acyltransferase"/>
</dbReference>
<dbReference type="SUPFAM" id="SSF55729">
    <property type="entry name" value="Acyl-CoA N-acyltransferases (Nat)"/>
    <property type="match status" value="1"/>
</dbReference>
<dbReference type="Gene3D" id="3.40.630.30">
    <property type="match status" value="1"/>
</dbReference>
<proteinExistence type="predicted"/>
<dbReference type="AlphaFoldDB" id="A0A6M0H461"/>
<evidence type="ECO:0000313" key="3">
    <source>
        <dbReference type="Proteomes" id="UP000481872"/>
    </source>
</evidence>
<keyword evidence="3" id="KW-1185">Reference proteome</keyword>
<dbReference type="InterPro" id="IPR000182">
    <property type="entry name" value="GNAT_dom"/>
</dbReference>
<accession>A0A6M0H461</accession>
<keyword evidence="2" id="KW-0808">Transferase</keyword>
<organism evidence="2 3">
    <name type="scientific">Clostridium senegalense</name>
    <dbReference type="NCBI Taxonomy" id="1465809"/>
    <lineage>
        <taxon>Bacteria</taxon>
        <taxon>Bacillati</taxon>
        <taxon>Bacillota</taxon>
        <taxon>Clostridia</taxon>
        <taxon>Eubacteriales</taxon>
        <taxon>Clostridiaceae</taxon>
        <taxon>Clostridium</taxon>
    </lineage>
</organism>
<name>A0A6M0H461_9CLOT</name>
<sequence length="171" mass="19898">MELKLVKVNINLKEEYYDFIREWKKTNEKIVPMAVDLKDMDYSQWLNNTLKFENKETCPKGLVTAKTYFLINEENRIIGAINIRCELNDYLLNYGGHIGYGIRPSERRKGYAKEMLKLGLEKAKELNLRKVLITCDKDNIGSAKTIISNGGILENEVKTEDGITQRYWIDL</sequence>
<reference evidence="2 3" key="1">
    <citation type="submission" date="2020-02" db="EMBL/GenBank/DDBJ databases">
        <title>Genome assembly of a novel Clostridium senegalense strain.</title>
        <authorList>
            <person name="Gupta T.B."/>
            <person name="Jauregui R."/>
            <person name="Maclean P."/>
            <person name="Nawarathana A."/>
            <person name="Brightwell G."/>
        </authorList>
    </citation>
    <scope>NUCLEOTIDE SEQUENCE [LARGE SCALE GENOMIC DNA]</scope>
    <source>
        <strain evidence="2 3">AGRFS4</strain>
    </source>
</reference>
<dbReference type="PANTHER" id="PTHR39173:SF1">
    <property type="entry name" value="ACETYLTRANSFERASE"/>
    <property type="match status" value="1"/>
</dbReference>
<dbReference type="RefSeq" id="WP_199870294.1">
    <property type="nucleotide sequence ID" value="NZ_JAAGPU010000021.1"/>
</dbReference>
<evidence type="ECO:0000313" key="2">
    <source>
        <dbReference type="EMBL" id="NEU05520.1"/>
    </source>
</evidence>
<dbReference type="PROSITE" id="PS51186">
    <property type="entry name" value="GNAT"/>
    <property type="match status" value="1"/>
</dbReference>
<dbReference type="EMBL" id="JAAGPU010000021">
    <property type="protein sequence ID" value="NEU05520.1"/>
    <property type="molecule type" value="Genomic_DNA"/>
</dbReference>
<dbReference type="PANTHER" id="PTHR39173">
    <property type="entry name" value="ACETYLTRANSFERASE"/>
    <property type="match status" value="1"/>
</dbReference>
<gene>
    <name evidence="2" type="ORF">G3M99_11780</name>
</gene>
<feature type="domain" description="N-acetyltransferase" evidence="1">
    <location>
        <begin position="18"/>
        <end position="171"/>
    </location>
</feature>
<dbReference type="CDD" id="cd04301">
    <property type="entry name" value="NAT_SF"/>
    <property type="match status" value="1"/>
</dbReference>
<dbReference type="Pfam" id="PF13302">
    <property type="entry name" value="Acetyltransf_3"/>
    <property type="match status" value="1"/>
</dbReference>
<protein>
    <submittedName>
        <fullName evidence="2">GNAT family N-acetyltransferase</fullName>
    </submittedName>
</protein>
<comment type="caution">
    <text evidence="2">The sequence shown here is derived from an EMBL/GenBank/DDBJ whole genome shotgun (WGS) entry which is preliminary data.</text>
</comment>
<dbReference type="GO" id="GO:0016747">
    <property type="term" value="F:acyltransferase activity, transferring groups other than amino-acyl groups"/>
    <property type="evidence" value="ECO:0007669"/>
    <property type="project" value="InterPro"/>
</dbReference>
<dbReference type="Proteomes" id="UP000481872">
    <property type="component" value="Unassembled WGS sequence"/>
</dbReference>